<dbReference type="CDD" id="cd17502">
    <property type="entry name" value="MFS_Azr1_MDR_like"/>
    <property type="match status" value="1"/>
</dbReference>
<feature type="region of interest" description="Disordered" evidence="5">
    <location>
        <begin position="526"/>
        <end position="552"/>
    </location>
</feature>
<evidence type="ECO:0000256" key="2">
    <source>
        <dbReference type="ARBA" id="ARBA00022692"/>
    </source>
</evidence>
<dbReference type="PRINTS" id="PR01036">
    <property type="entry name" value="TCRTETB"/>
</dbReference>
<evidence type="ECO:0000256" key="6">
    <source>
        <dbReference type="SAM" id="Phobius"/>
    </source>
</evidence>
<dbReference type="SUPFAM" id="SSF103473">
    <property type="entry name" value="MFS general substrate transporter"/>
    <property type="match status" value="1"/>
</dbReference>
<dbReference type="Pfam" id="PF13620">
    <property type="entry name" value="CarboxypepD_reg"/>
    <property type="match status" value="3"/>
</dbReference>
<dbReference type="Gene3D" id="2.60.40.1120">
    <property type="entry name" value="Carboxypeptidase-like, regulatory domain"/>
    <property type="match status" value="2"/>
</dbReference>
<evidence type="ECO:0000256" key="1">
    <source>
        <dbReference type="ARBA" id="ARBA00004651"/>
    </source>
</evidence>
<keyword evidence="4 6" id="KW-0472">Membrane</keyword>
<feature type="transmembrane region" description="Helical" evidence="6">
    <location>
        <begin position="494"/>
        <end position="512"/>
    </location>
</feature>
<feature type="compositionally biased region" description="Low complexity" evidence="5">
    <location>
        <begin position="527"/>
        <end position="552"/>
    </location>
</feature>
<evidence type="ECO:0000256" key="3">
    <source>
        <dbReference type="ARBA" id="ARBA00022989"/>
    </source>
</evidence>
<feature type="transmembrane region" description="Helical" evidence="6">
    <location>
        <begin position="354"/>
        <end position="374"/>
    </location>
</feature>
<feature type="transmembrane region" description="Helical" evidence="6">
    <location>
        <begin position="97"/>
        <end position="115"/>
    </location>
</feature>
<feature type="transmembrane region" description="Helical" evidence="6">
    <location>
        <begin position="219"/>
        <end position="238"/>
    </location>
</feature>
<dbReference type="Proteomes" id="UP001595872">
    <property type="component" value="Unassembled WGS sequence"/>
</dbReference>
<reference evidence="9" key="1">
    <citation type="journal article" date="2019" name="Int. J. Syst. Evol. Microbiol.">
        <title>The Global Catalogue of Microorganisms (GCM) 10K type strain sequencing project: providing services to taxonomists for standard genome sequencing and annotation.</title>
        <authorList>
            <consortium name="The Broad Institute Genomics Platform"/>
            <consortium name="The Broad Institute Genome Sequencing Center for Infectious Disease"/>
            <person name="Wu L."/>
            <person name="Ma J."/>
        </authorList>
    </citation>
    <scope>NUCLEOTIDE SEQUENCE [LARGE SCALE GENOMIC DNA]</scope>
    <source>
        <strain evidence="9">KLKA75</strain>
    </source>
</reference>
<dbReference type="PROSITE" id="PS50890">
    <property type="entry name" value="PUA"/>
    <property type="match status" value="1"/>
</dbReference>
<feature type="transmembrane region" description="Helical" evidence="6">
    <location>
        <begin position="250"/>
        <end position="268"/>
    </location>
</feature>
<dbReference type="PROSITE" id="PS50850">
    <property type="entry name" value="MFS"/>
    <property type="match status" value="1"/>
</dbReference>
<dbReference type="EMBL" id="JBHSIT010000011">
    <property type="protein sequence ID" value="MFC4912067.1"/>
    <property type="molecule type" value="Genomic_DNA"/>
</dbReference>
<evidence type="ECO:0000256" key="4">
    <source>
        <dbReference type="ARBA" id="ARBA00023136"/>
    </source>
</evidence>
<dbReference type="InterPro" id="IPR036259">
    <property type="entry name" value="MFS_trans_sf"/>
</dbReference>
<dbReference type="Gene3D" id="1.20.1250.20">
    <property type="entry name" value="MFS general substrate transporter like domains"/>
    <property type="match status" value="1"/>
</dbReference>
<keyword evidence="9" id="KW-1185">Reference proteome</keyword>
<dbReference type="Gene3D" id="1.20.1720.10">
    <property type="entry name" value="Multidrug resistance protein D"/>
    <property type="match status" value="1"/>
</dbReference>
<keyword evidence="3 6" id="KW-1133">Transmembrane helix</keyword>
<comment type="subcellular location">
    <subcellularLocation>
        <location evidence="1">Cell membrane</location>
        <topology evidence="1">Multi-pass membrane protein</topology>
    </subcellularLocation>
</comment>
<feature type="transmembrane region" description="Helical" evidence="6">
    <location>
        <begin position="185"/>
        <end position="207"/>
    </location>
</feature>
<feature type="transmembrane region" description="Helical" evidence="6">
    <location>
        <begin position="127"/>
        <end position="147"/>
    </location>
</feature>
<feature type="domain" description="Major facilitator superfamily (MFS) profile" evidence="7">
    <location>
        <begin position="33"/>
        <end position="517"/>
    </location>
</feature>
<name>A0ABV9UAQ4_9ACTN</name>
<evidence type="ECO:0000256" key="5">
    <source>
        <dbReference type="SAM" id="MobiDB-lite"/>
    </source>
</evidence>
<feature type="transmembrane region" description="Helical" evidence="6">
    <location>
        <begin position="159"/>
        <end position="179"/>
    </location>
</feature>
<evidence type="ECO:0000313" key="9">
    <source>
        <dbReference type="Proteomes" id="UP001595872"/>
    </source>
</evidence>
<feature type="transmembrane region" description="Helical" evidence="6">
    <location>
        <begin position="380"/>
        <end position="403"/>
    </location>
</feature>
<evidence type="ECO:0000259" key="7">
    <source>
        <dbReference type="PROSITE" id="PS50850"/>
    </source>
</evidence>
<dbReference type="InterPro" id="IPR020846">
    <property type="entry name" value="MFS_dom"/>
</dbReference>
<dbReference type="InterPro" id="IPR008969">
    <property type="entry name" value="CarboxyPept-like_regulatory"/>
</dbReference>
<dbReference type="PANTHER" id="PTHR23501">
    <property type="entry name" value="MAJOR FACILITATOR SUPERFAMILY"/>
    <property type="match status" value="1"/>
</dbReference>
<dbReference type="Pfam" id="PF07690">
    <property type="entry name" value="MFS_1"/>
    <property type="match status" value="1"/>
</dbReference>
<feature type="transmembrane region" description="Helical" evidence="6">
    <location>
        <begin position="67"/>
        <end position="85"/>
    </location>
</feature>
<proteinExistence type="predicted"/>
<feature type="compositionally biased region" description="Low complexity" evidence="5">
    <location>
        <begin position="598"/>
        <end position="627"/>
    </location>
</feature>
<dbReference type="InterPro" id="IPR011701">
    <property type="entry name" value="MFS"/>
</dbReference>
<comment type="caution">
    <text evidence="8">The sequence shown here is derived from an EMBL/GenBank/DDBJ whole genome shotgun (WGS) entry which is preliminary data.</text>
</comment>
<gene>
    <name evidence="8" type="ORF">ACFPCY_32530</name>
</gene>
<sequence length="918" mass="92038">MAQAGVVPQGPGATAAGQVPAPVRYSHRQILEILSGLMIAMLTTMISTSVVGTALPTIVGDLGGQDQLSWVASASLLTMTASTPLWGKLSDILGRKLMFQSALVIFVLASMGAGLSQNIGQLIGARAFQGLGVGGVSALAQVILGDVVPPRERGRYSGYMGAVFGVATVAGPMLGGFIVDADGLGWRWCFYVCVPLAIISLLVMQKVLKLPKIKRDTRIDIFGAFTITGTATVVMLILTMGGKEFGWNSQWTYILGAVAVVLLIGAVFAERAAREPILPPRLFGNPTFVLCSIASLAVGVAMFGAMIYLPQYLQIVKGMSPTHSGLMTLPMVAAMFVTSTGSGQIVTRLGRYKWFPVVGLALVASSMYLLSRLHVDSSKLVIGADIAVLGAGLGLTLQIMILAAQNAAAISDLAATTSGVSFFRNLGGAIGTAAFGAILNNRLTHHLADGLAAAHVRPPAGGGASLGTPEAVQHLPQPFKGIVLEAFTQSLHTVFLVGVPIALVGFVVVIFLKELPLRSAAGRTEQAPGASAAPAPADAPSASAGAPGSAPGRHARIEHELVGVGASTAPNGIAAANGTSVNGLPASYEASANGLSAAPANGASASGAPGSGPSASSAPANGPSASGTPGYGPSANGTPEYGVSPNAFSAPAAQAAPATETASAGGGATVSGVVRGGDGSPVASAALTLIDVGGRQLGRALTRPDGAYALTTPGPGTYVLIAATGGHEPQAATLAVGDRPVEFDIVLAGNGGLTGAVTGADGTPIEGATVVVTDVRGEVVGTGRTGADGEYQFRDVVAGTYTIAVSADGHRPAALQVEVADTGHTRQDVRLPAGVHVRGVVRDEAGLPVAKARVTLVDAAGNVAASSTTGPDGEYAFTDLTGGQYTVIASGYPPVATGLNLGGGSLDGHDLHLGYPAE</sequence>
<dbReference type="SUPFAM" id="SSF49478">
    <property type="entry name" value="Cna protein B-type domain"/>
    <property type="match status" value="1"/>
</dbReference>
<accession>A0ABV9UAQ4</accession>
<feature type="region of interest" description="Disordered" evidence="5">
    <location>
        <begin position="598"/>
        <end position="646"/>
    </location>
</feature>
<keyword evidence="2 6" id="KW-0812">Transmembrane</keyword>
<dbReference type="InterPro" id="IPR013783">
    <property type="entry name" value="Ig-like_fold"/>
</dbReference>
<feature type="transmembrane region" description="Helical" evidence="6">
    <location>
        <begin position="288"/>
        <end position="309"/>
    </location>
</feature>
<dbReference type="SUPFAM" id="SSF49464">
    <property type="entry name" value="Carboxypeptidase regulatory domain-like"/>
    <property type="match status" value="2"/>
</dbReference>
<feature type="transmembrane region" description="Helical" evidence="6">
    <location>
        <begin position="329"/>
        <end position="347"/>
    </location>
</feature>
<dbReference type="PANTHER" id="PTHR23501:SF197">
    <property type="entry name" value="COMD"/>
    <property type="match status" value="1"/>
</dbReference>
<feature type="transmembrane region" description="Helical" evidence="6">
    <location>
        <begin position="33"/>
        <end position="55"/>
    </location>
</feature>
<evidence type="ECO:0000313" key="8">
    <source>
        <dbReference type="EMBL" id="MFC4912067.1"/>
    </source>
</evidence>
<dbReference type="RefSeq" id="WP_378261631.1">
    <property type="nucleotide sequence ID" value="NZ_JBHSIT010000011.1"/>
</dbReference>
<protein>
    <submittedName>
        <fullName evidence="8">MFS transporter</fullName>
    </submittedName>
</protein>
<organism evidence="8 9">
    <name type="scientific">Actinomadura gamaensis</name>
    <dbReference type="NCBI Taxonomy" id="1763541"/>
    <lineage>
        <taxon>Bacteria</taxon>
        <taxon>Bacillati</taxon>
        <taxon>Actinomycetota</taxon>
        <taxon>Actinomycetes</taxon>
        <taxon>Streptosporangiales</taxon>
        <taxon>Thermomonosporaceae</taxon>
        <taxon>Actinomadura</taxon>
    </lineage>
</organism>
<dbReference type="Gene3D" id="2.60.40.10">
    <property type="entry name" value="Immunoglobulins"/>
    <property type="match status" value="1"/>
</dbReference>